<dbReference type="Gene3D" id="3.40.50.1980">
    <property type="entry name" value="Nitrogenase molybdenum iron protein domain"/>
    <property type="match status" value="2"/>
</dbReference>
<comment type="similarity">
    <text evidence="2">Belongs to the bacterial solute-binding protein 8 family.</text>
</comment>
<dbReference type="InterPro" id="IPR002491">
    <property type="entry name" value="ABC_transptr_periplasmic_BD"/>
</dbReference>
<organism evidence="8 9">
    <name type="scientific">Chloroflexus aurantiacus (strain ATCC 29366 / DSM 635 / J-10-fl)</name>
    <dbReference type="NCBI Taxonomy" id="324602"/>
    <lineage>
        <taxon>Bacteria</taxon>
        <taxon>Bacillati</taxon>
        <taxon>Chloroflexota</taxon>
        <taxon>Chloroflexia</taxon>
        <taxon>Chloroflexales</taxon>
        <taxon>Chloroflexineae</taxon>
        <taxon>Chloroflexaceae</taxon>
        <taxon>Chloroflexus</taxon>
    </lineage>
</organism>
<sequence length="362" mass="38923">MVYRLFILVILLTLLAACGGAPATVTPTSAPDALTENPAPTSAPGATPASTVATFPVTIEHKYGSTTIPAAPQRVIALGYTDQDPILALGVRPIAVRYWFGDATRTAWPWQEAAFGDVRPQVLNMPFGQLNIETIAALNPDLIIAVSAGITEEEYNTLSQIAPTLAQSDAYVDFGVPWQEQTRVIGQALGRSEQAEALISSIEARFAELRQQYPQFAGATAVIASPANEGQFFFSGTQHERMRFLTSLGFVLPAELDQIASTSFFGSISGERLDLFDTDVLIWTVTPEQRAVIEANPLFQQLRATQEGRVIWLDSTGDAESDLVGPALVYSSVLSLPLVFEELVPQLAAAVDGDPTTQAAQR</sequence>
<dbReference type="PROSITE" id="PS50983">
    <property type="entry name" value="FE_B12_PBP"/>
    <property type="match status" value="1"/>
</dbReference>
<dbReference type="CDD" id="cd01146">
    <property type="entry name" value="FhuD"/>
    <property type="match status" value="1"/>
</dbReference>
<dbReference type="EnsemblBacteria" id="ABY37013">
    <property type="protein sequence ID" value="ABY37013"/>
    <property type="gene ID" value="Caur_3836"/>
</dbReference>
<reference evidence="9" key="1">
    <citation type="journal article" date="2011" name="BMC Genomics">
        <title>Complete genome sequence of the filamentous anoxygenic phototrophic bacterium Chloroflexus aurantiacus.</title>
        <authorList>
            <person name="Tang K.H."/>
            <person name="Barry K."/>
            <person name="Chertkov O."/>
            <person name="Dalin E."/>
            <person name="Han C.S."/>
            <person name="Hauser L.J."/>
            <person name="Honchak B.M."/>
            <person name="Karbach L.E."/>
            <person name="Land M.L."/>
            <person name="Lapidus A."/>
            <person name="Larimer F.W."/>
            <person name="Mikhailova N."/>
            <person name="Pitluck S."/>
            <person name="Pierson B.K."/>
            <person name="Blankenship R.E."/>
        </authorList>
    </citation>
    <scope>NUCLEOTIDE SEQUENCE [LARGE SCALE GENOMIC DNA]</scope>
    <source>
        <strain evidence="9">ATCC 29366 / DSM 635 / J-10-fl</strain>
    </source>
</reference>
<dbReference type="AlphaFoldDB" id="A9WCQ1"/>
<feature type="compositionally biased region" description="Low complexity" evidence="5">
    <location>
        <begin position="38"/>
        <end position="48"/>
    </location>
</feature>
<dbReference type="EMBL" id="CP000909">
    <property type="protein sequence ID" value="ABY37013.1"/>
    <property type="molecule type" value="Genomic_DNA"/>
</dbReference>
<protein>
    <submittedName>
        <fullName evidence="8">Periplasmic binding protein</fullName>
    </submittedName>
</protein>
<evidence type="ECO:0000256" key="5">
    <source>
        <dbReference type="SAM" id="MobiDB-lite"/>
    </source>
</evidence>
<dbReference type="KEGG" id="cau:Caur_3836"/>
<dbReference type="PATRIC" id="fig|324602.8.peg.4305"/>
<dbReference type="Pfam" id="PF01497">
    <property type="entry name" value="Peripla_BP_2"/>
    <property type="match status" value="1"/>
</dbReference>
<dbReference type="HOGENOM" id="CLU_038034_1_1_0"/>
<dbReference type="PROSITE" id="PS51257">
    <property type="entry name" value="PROKAR_LIPOPROTEIN"/>
    <property type="match status" value="1"/>
</dbReference>
<comment type="subcellular location">
    <subcellularLocation>
        <location evidence="1">Cell envelope</location>
    </subcellularLocation>
</comment>
<dbReference type="eggNOG" id="COG0614">
    <property type="taxonomic scope" value="Bacteria"/>
</dbReference>
<accession>A9WCQ1</accession>
<dbReference type="GO" id="GO:1901678">
    <property type="term" value="P:iron coordination entity transport"/>
    <property type="evidence" value="ECO:0007669"/>
    <property type="project" value="UniProtKB-ARBA"/>
</dbReference>
<dbReference type="SUPFAM" id="SSF53807">
    <property type="entry name" value="Helical backbone' metal receptor"/>
    <property type="match status" value="1"/>
</dbReference>
<dbReference type="PANTHER" id="PTHR30532">
    <property type="entry name" value="IRON III DICITRATE-BINDING PERIPLASMIC PROTEIN"/>
    <property type="match status" value="1"/>
</dbReference>
<gene>
    <name evidence="8" type="ordered locus">Caur_3836</name>
</gene>
<dbReference type="Proteomes" id="UP000002008">
    <property type="component" value="Chromosome"/>
</dbReference>
<dbReference type="InterPro" id="IPR051313">
    <property type="entry name" value="Bact_iron-sidero_bind"/>
</dbReference>
<evidence type="ECO:0000256" key="6">
    <source>
        <dbReference type="SAM" id="SignalP"/>
    </source>
</evidence>
<evidence type="ECO:0000256" key="1">
    <source>
        <dbReference type="ARBA" id="ARBA00004196"/>
    </source>
</evidence>
<dbReference type="InParanoid" id="A9WCQ1"/>
<proteinExistence type="inferred from homology"/>
<feature type="domain" description="Fe/B12 periplasmic-binding" evidence="7">
    <location>
        <begin position="74"/>
        <end position="351"/>
    </location>
</feature>
<evidence type="ECO:0000259" key="7">
    <source>
        <dbReference type="PROSITE" id="PS50983"/>
    </source>
</evidence>
<feature type="region of interest" description="Disordered" evidence="5">
    <location>
        <begin position="27"/>
        <end position="48"/>
    </location>
</feature>
<dbReference type="PANTHER" id="PTHR30532:SF24">
    <property type="entry name" value="FERRIC ENTEROBACTIN-BINDING PERIPLASMIC PROTEIN FEPB"/>
    <property type="match status" value="1"/>
</dbReference>
<dbReference type="GO" id="GO:0030288">
    <property type="term" value="C:outer membrane-bounded periplasmic space"/>
    <property type="evidence" value="ECO:0000318"/>
    <property type="project" value="GO_Central"/>
</dbReference>
<feature type="chain" id="PRO_5002746180" evidence="6">
    <location>
        <begin position="24"/>
        <end position="362"/>
    </location>
</feature>
<dbReference type="RefSeq" id="WP_012259666.1">
    <property type="nucleotide sequence ID" value="NC_010175.1"/>
</dbReference>
<evidence type="ECO:0000256" key="4">
    <source>
        <dbReference type="ARBA" id="ARBA00022729"/>
    </source>
</evidence>
<evidence type="ECO:0000256" key="2">
    <source>
        <dbReference type="ARBA" id="ARBA00008814"/>
    </source>
</evidence>
<keyword evidence="3" id="KW-0813">Transport</keyword>
<keyword evidence="9" id="KW-1185">Reference proteome</keyword>
<keyword evidence="4 6" id="KW-0732">Signal</keyword>
<name>A9WCQ1_CHLAA</name>
<feature type="signal peptide" evidence="6">
    <location>
        <begin position="1"/>
        <end position="23"/>
    </location>
</feature>
<evidence type="ECO:0000313" key="9">
    <source>
        <dbReference type="Proteomes" id="UP000002008"/>
    </source>
</evidence>
<dbReference type="STRING" id="324602.Caur_3836"/>
<evidence type="ECO:0000313" key="8">
    <source>
        <dbReference type="EMBL" id="ABY37013.1"/>
    </source>
</evidence>
<evidence type="ECO:0000256" key="3">
    <source>
        <dbReference type="ARBA" id="ARBA00022448"/>
    </source>
</evidence>